<dbReference type="EMBL" id="JAQQXT010000001">
    <property type="protein sequence ID" value="MDC8770534.1"/>
    <property type="molecule type" value="Genomic_DNA"/>
</dbReference>
<name>A0ABT5KAS6_9BURK</name>
<dbReference type="RefSeq" id="WP_273598961.1">
    <property type="nucleotide sequence ID" value="NZ_JAQQXT010000001.1"/>
</dbReference>
<evidence type="ECO:0000256" key="1">
    <source>
        <dbReference type="SAM" id="SignalP"/>
    </source>
</evidence>
<reference evidence="2 3" key="1">
    <citation type="submission" date="2022-10" db="EMBL/GenBank/DDBJ databases">
        <title>Paucibacter sp. hw1 Genome sequencing.</title>
        <authorList>
            <person name="Park S."/>
        </authorList>
    </citation>
    <scope>NUCLEOTIDE SEQUENCE [LARGE SCALE GENOMIC DNA]</scope>
    <source>
        <strain evidence="3">hw1</strain>
    </source>
</reference>
<feature type="signal peptide" evidence="1">
    <location>
        <begin position="1"/>
        <end position="21"/>
    </location>
</feature>
<evidence type="ECO:0008006" key="4">
    <source>
        <dbReference type="Google" id="ProtNLM"/>
    </source>
</evidence>
<organism evidence="2 3">
    <name type="scientific">Roseateles albus</name>
    <dbReference type="NCBI Taxonomy" id="2987525"/>
    <lineage>
        <taxon>Bacteria</taxon>
        <taxon>Pseudomonadati</taxon>
        <taxon>Pseudomonadota</taxon>
        <taxon>Betaproteobacteria</taxon>
        <taxon>Burkholderiales</taxon>
        <taxon>Sphaerotilaceae</taxon>
        <taxon>Roseateles</taxon>
    </lineage>
</organism>
<keyword evidence="3" id="KW-1185">Reference proteome</keyword>
<evidence type="ECO:0000313" key="3">
    <source>
        <dbReference type="Proteomes" id="UP001221189"/>
    </source>
</evidence>
<keyword evidence="1" id="KW-0732">Signal</keyword>
<accession>A0ABT5KAS6</accession>
<protein>
    <recommendedName>
        <fullName evidence="4">DUF2846 domain-containing protein</fullName>
    </recommendedName>
</protein>
<sequence>MKITAVFLSLLFALLCGTGCATKPLEFPPPVALQDPLPDHAIVYLLRIPNDPATVDVRINSKSMAVLPEATYTVVTLSPGVHEVATKTMGASDTGRIFPLELQAGQRRFFYVSVPTTVTTTMSEILGTPIRKNIPFDSAIVVPTGPRTWTECSEMDAQGLMSTSRPVAPKPNAA</sequence>
<gene>
    <name evidence="2" type="ORF">PRZ03_03035</name>
</gene>
<proteinExistence type="predicted"/>
<dbReference type="Proteomes" id="UP001221189">
    <property type="component" value="Unassembled WGS sequence"/>
</dbReference>
<evidence type="ECO:0000313" key="2">
    <source>
        <dbReference type="EMBL" id="MDC8770534.1"/>
    </source>
</evidence>
<comment type="caution">
    <text evidence="2">The sequence shown here is derived from an EMBL/GenBank/DDBJ whole genome shotgun (WGS) entry which is preliminary data.</text>
</comment>
<feature type="chain" id="PRO_5045132597" description="DUF2846 domain-containing protein" evidence="1">
    <location>
        <begin position="22"/>
        <end position="174"/>
    </location>
</feature>